<organism evidence="7 8">
    <name type="scientific">Proteiniclasticum aestuarii</name>
    <dbReference type="NCBI Taxonomy" id="2817862"/>
    <lineage>
        <taxon>Bacteria</taxon>
        <taxon>Bacillati</taxon>
        <taxon>Bacillota</taxon>
        <taxon>Clostridia</taxon>
        <taxon>Eubacteriales</taxon>
        <taxon>Clostridiaceae</taxon>
        <taxon>Proteiniclasticum</taxon>
    </lineage>
</organism>
<dbReference type="AlphaFoldDB" id="A0A939H6E6"/>
<evidence type="ECO:0000313" key="8">
    <source>
        <dbReference type="Proteomes" id="UP000664218"/>
    </source>
</evidence>
<accession>A0A939H6E6</accession>
<comment type="subcellular location">
    <subcellularLocation>
        <location evidence="1">Cell membrane</location>
        <topology evidence="1">Multi-pass membrane protein</topology>
    </subcellularLocation>
</comment>
<gene>
    <name evidence="7" type="ORF">J3A84_08750</name>
</gene>
<feature type="transmembrane region" description="Helical" evidence="6">
    <location>
        <begin position="5"/>
        <end position="22"/>
    </location>
</feature>
<evidence type="ECO:0000256" key="2">
    <source>
        <dbReference type="ARBA" id="ARBA00022475"/>
    </source>
</evidence>
<name>A0A939H6E6_9CLOT</name>
<feature type="transmembrane region" description="Helical" evidence="6">
    <location>
        <begin position="103"/>
        <end position="122"/>
    </location>
</feature>
<evidence type="ECO:0000256" key="5">
    <source>
        <dbReference type="ARBA" id="ARBA00023136"/>
    </source>
</evidence>
<feature type="transmembrane region" description="Helical" evidence="6">
    <location>
        <begin position="306"/>
        <end position="324"/>
    </location>
</feature>
<evidence type="ECO:0000256" key="3">
    <source>
        <dbReference type="ARBA" id="ARBA00022692"/>
    </source>
</evidence>
<dbReference type="Pfam" id="PF02653">
    <property type="entry name" value="BPD_transp_2"/>
    <property type="match status" value="1"/>
</dbReference>
<dbReference type="Proteomes" id="UP000664218">
    <property type="component" value="Unassembled WGS sequence"/>
</dbReference>
<feature type="transmembrane region" description="Helical" evidence="6">
    <location>
        <begin position="129"/>
        <end position="151"/>
    </location>
</feature>
<dbReference type="CDD" id="cd06580">
    <property type="entry name" value="TM_PBP1_transp_TpRbsC_like"/>
    <property type="match status" value="1"/>
</dbReference>
<evidence type="ECO:0000313" key="7">
    <source>
        <dbReference type="EMBL" id="MBO1265112.1"/>
    </source>
</evidence>
<sequence>MRTLAAVGIALGVGFVIILLLSDNPMESIFNFIVGPLTKFRYMGNVIETAIPLIFSGLAVSLLFQTKLFNMGTEGIFYIGGLIAAIAGITLTLPAGIHPVVAILASAVFGALVMGIVGYFKAKWDVSELVLSLMFNSILYGVGLYILNYYFREESTVVLKSVPIKETALLNDILPGTKVHSGILLAVVAVFVCDWFLNKSKLGYEIRMTGANKSFAEYSGINTKRAIILVSMIAGFIGGIGGAVEVIGMYDAFKWVSLPGLGFDGALIAMLAKNKPKNVIFSAFFLAYIRIGADLMSRLTDIPAEMVGIMQGLIILFISGRMFLQFYRNRLILKEAEVK</sequence>
<evidence type="ECO:0000256" key="1">
    <source>
        <dbReference type="ARBA" id="ARBA00004651"/>
    </source>
</evidence>
<feature type="transmembrane region" description="Helical" evidence="6">
    <location>
        <begin position="42"/>
        <end position="64"/>
    </location>
</feature>
<dbReference type="PANTHER" id="PTHR47089:SF1">
    <property type="entry name" value="GUANOSINE ABC TRANSPORTER PERMEASE PROTEIN NUPP"/>
    <property type="match status" value="1"/>
</dbReference>
<keyword evidence="2" id="KW-1003">Cell membrane</keyword>
<keyword evidence="3 6" id="KW-0812">Transmembrane</keyword>
<feature type="transmembrane region" description="Helical" evidence="6">
    <location>
        <begin position="226"/>
        <end position="247"/>
    </location>
</feature>
<keyword evidence="8" id="KW-1185">Reference proteome</keyword>
<proteinExistence type="predicted"/>
<reference evidence="7" key="1">
    <citation type="submission" date="2021-03" db="EMBL/GenBank/DDBJ databases">
        <title>Proteiniclasticum marinus sp. nov., isolated from tidal flat sediment.</title>
        <authorList>
            <person name="Namirimu T."/>
            <person name="Yang J.-A."/>
            <person name="Yang S.-H."/>
            <person name="Kim Y.-J."/>
            <person name="Kwon K.K."/>
        </authorList>
    </citation>
    <scope>NUCLEOTIDE SEQUENCE</scope>
    <source>
        <strain evidence="7">SCR006</strain>
    </source>
</reference>
<keyword evidence="5 6" id="KW-0472">Membrane</keyword>
<dbReference type="PANTHER" id="PTHR47089">
    <property type="entry name" value="ABC TRANSPORTER, PERMEASE PROTEIN"/>
    <property type="match status" value="1"/>
</dbReference>
<evidence type="ECO:0000256" key="6">
    <source>
        <dbReference type="SAM" id="Phobius"/>
    </source>
</evidence>
<dbReference type="InterPro" id="IPR001851">
    <property type="entry name" value="ABC_transp_permease"/>
</dbReference>
<dbReference type="GO" id="GO:0005886">
    <property type="term" value="C:plasma membrane"/>
    <property type="evidence" value="ECO:0007669"/>
    <property type="project" value="UniProtKB-SubCell"/>
</dbReference>
<protein>
    <submittedName>
        <fullName evidence="7">ABC transporter permease</fullName>
    </submittedName>
</protein>
<comment type="caution">
    <text evidence="7">The sequence shown here is derived from an EMBL/GenBank/DDBJ whole genome shotgun (WGS) entry which is preliminary data.</text>
</comment>
<dbReference type="GO" id="GO:0022857">
    <property type="term" value="F:transmembrane transporter activity"/>
    <property type="evidence" value="ECO:0007669"/>
    <property type="project" value="InterPro"/>
</dbReference>
<keyword evidence="4 6" id="KW-1133">Transmembrane helix</keyword>
<evidence type="ECO:0000256" key="4">
    <source>
        <dbReference type="ARBA" id="ARBA00022989"/>
    </source>
</evidence>
<feature type="transmembrane region" description="Helical" evidence="6">
    <location>
        <begin position="179"/>
        <end position="197"/>
    </location>
</feature>
<feature type="transmembrane region" description="Helical" evidence="6">
    <location>
        <begin position="76"/>
        <end position="97"/>
    </location>
</feature>
<dbReference type="EMBL" id="JAFNJU010000006">
    <property type="protein sequence ID" value="MBO1265112.1"/>
    <property type="molecule type" value="Genomic_DNA"/>
</dbReference>